<evidence type="ECO:0000256" key="11">
    <source>
        <dbReference type="ARBA" id="ARBA00023033"/>
    </source>
</evidence>
<proteinExistence type="inferred from homology"/>
<dbReference type="Proteomes" id="UP000814176">
    <property type="component" value="Unassembled WGS sequence"/>
</dbReference>
<keyword evidence="10 13" id="KW-0408">Iron</keyword>
<evidence type="ECO:0000256" key="10">
    <source>
        <dbReference type="ARBA" id="ARBA00023004"/>
    </source>
</evidence>
<comment type="pathway">
    <text evidence="3">Secondary metabolite biosynthesis.</text>
</comment>
<accession>A0ABQ8KC32</accession>
<comment type="subcellular location">
    <subcellularLocation>
        <location evidence="2">Membrane</location>
        <topology evidence="2">Single-pass membrane protein</topology>
    </subcellularLocation>
</comment>
<dbReference type="PRINTS" id="PR00463">
    <property type="entry name" value="EP450I"/>
</dbReference>
<dbReference type="CDD" id="cd11065">
    <property type="entry name" value="CYP64-like"/>
    <property type="match status" value="1"/>
</dbReference>
<keyword evidence="9 13" id="KW-0560">Oxidoreductase</keyword>
<dbReference type="InterPro" id="IPR002401">
    <property type="entry name" value="Cyt_P450_E_grp-I"/>
</dbReference>
<name>A0ABQ8KC32_9APHY</name>
<dbReference type="InterPro" id="IPR036396">
    <property type="entry name" value="Cyt_P450_sf"/>
</dbReference>
<evidence type="ECO:0000256" key="3">
    <source>
        <dbReference type="ARBA" id="ARBA00005179"/>
    </source>
</evidence>
<evidence type="ECO:0000256" key="9">
    <source>
        <dbReference type="ARBA" id="ARBA00023002"/>
    </source>
</evidence>
<keyword evidence="5 13" id="KW-0349">Heme</keyword>
<evidence type="ECO:0000256" key="2">
    <source>
        <dbReference type="ARBA" id="ARBA00004167"/>
    </source>
</evidence>
<keyword evidence="8" id="KW-1133">Transmembrane helix</keyword>
<evidence type="ECO:0000256" key="7">
    <source>
        <dbReference type="ARBA" id="ARBA00022723"/>
    </source>
</evidence>
<dbReference type="SUPFAM" id="SSF48264">
    <property type="entry name" value="Cytochrome P450"/>
    <property type="match status" value="1"/>
</dbReference>
<protein>
    <submittedName>
        <fullName evidence="14">Cytochrome P450</fullName>
    </submittedName>
</protein>
<evidence type="ECO:0000256" key="12">
    <source>
        <dbReference type="ARBA" id="ARBA00023136"/>
    </source>
</evidence>
<reference evidence="14 15" key="1">
    <citation type="journal article" date="2021" name="Environ. Microbiol.">
        <title>Gene family expansions and transcriptome signatures uncover fungal adaptations to wood decay.</title>
        <authorList>
            <person name="Hage H."/>
            <person name="Miyauchi S."/>
            <person name="Viragh M."/>
            <person name="Drula E."/>
            <person name="Min B."/>
            <person name="Chaduli D."/>
            <person name="Navarro D."/>
            <person name="Favel A."/>
            <person name="Norest M."/>
            <person name="Lesage-Meessen L."/>
            <person name="Balint B."/>
            <person name="Merenyi Z."/>
            <person name="de Eugenio L."/>
            <person name="Morin E."/>
            <person name="Martinez A.T."/>
            <person name="Baldrian P."/>
            <person name="Stursova M."/>
            <person name="Martinez M.J."/>
            <person name="Novotny C."/>
            <person name="Magnuson J.K."/>
            <person name="Spatafora J.W."/>
            <person name="Maurice S."/>
            <person name="Pangilinan J."/>
            <person name="Andreopoulos W."/>
            <person name="LaButti K."/>
            <person name="Hundley H."/>
            <person name="Na H."/>
            <person name="Kuo A."/>
            <person name="Barry K."/>
            <person name="Lipzen A."/>
            <person name="Henrissat B."/>
            <person name="Riley R."/>
            <person name="Ahrendt S."/>
            <person name="Nagy L.G."/>
            <person name="Grigoriev I.V."/>
            <person name="Martin F."/>
            <person name="Rosso M.N."/>
        </authorList>
    </citation>
    <scope>NUCLEOTIDE SEQUENCE [LARGE SCALE GENOMIC DNA]</scope>
    <source>
        <strain evidence="14 15">CIRM-BRFM 1785</strain>
    </source>
</reference>
<dbReference type="GeneID" id="72009084"/>
<gene>
    <name evidence="14" type="ORF">C8Q71DRAFT_872965</name>
</gene>
<dbReference type="Gene3D" id="1.10.630.10">
    <property type="entry name" value="Cytochrome P450"/>
    <property type="match status" value="1"/>
</dbReference>
<dbReference type="InterPro" id="IPR050364">
    <property type="entry name" value="Cytochrome_P450_fung"/>
</dbReference>
<keyword evidence="7 13" id="KW-0479">Metal-binding</keyword>
<dbReference type="Pfam" id="PF00067">
    <property type="entry name" value="p450"/>
    <property type="match status" value="1"/>
</dbReference>
<evidence type="ECO:0000313" key="14">
    <source>
        <dbReference type="EMBL" id="KAH9834610.1"/>
    </source>
</evidence>
<keyword evidence="11 13" id="KW-0503">Monooxygenase</keyword>
<comment type="cofactor">
    <cofactor evidence="1">
        <name>heme</name>
        <dbReference type="ChEBI" id="CHEBI:30413"/>
    </cofactor>
</comment>
<sequence>MLVAFWVTTSALGTVVCCILYATQLQWSKRQNLPPGPPRVPLLGNIHQLPQSYQYKFFVQWAERYGDVVYAEFFTRSTIVVSSVKAACDLMEKRSAKFSERPRFVRIREMIGWTGNIGWRPYDDTWKRQRRWFQQLLISASALKSHRPLQEHEVRRLLYDVVQHPADFISHIKRYAASLILEIGYGHTVTSVEGDEFIQLVEAGIHEVFGGSGAGSALVDFFPTLKYIPAWLPGAGFKRAALMAKEAIAATEDIPYKSVKDAMAAGVAKPCFTTAMIQDCLKKGALTFEDEDDIKGTAATLYAGGTDPIVTTITVFVLAMVQHPDVFRKAQEEVIQVVGEERLPEFSDRTSMPYLENVLREVYRWRPAVPTAAPHMSSEDDVYRGYYIPKGSMIIPNLWAMFHDPEVYQEPETFNPERFSGMNVDRYDDPRRIVFGFGRRACPGRYFADNSVWILAASLLATMDVRKARNARGEEIAASPKFHGGTVIRPEPFVCDIHPRSEKSRELILAGKDIVTAQL</sequence>
<comment type="similarity">
    <text evidence="4 13">Belongs to the cytochrome P450 family.</text>
</comment>
<dbReference type="PANTHER" id="PTHR46300:SF7">
    <property type="entry name" value="P450, PUTATIVE (EUROFUNG)-RELATED"/>
    <property type="match status" value="1"/>
</dbReference>
<evidence type="ECO:0000256" key="8">
    <source>
        <dbReference type="ARBA" id="ARBA00022989"/>
    </source>
</evidence>
<evidence type="ECO:0000256" key="1">
    <source>
        <dbReference type="ARBA" id="ARBA00001971"/>
    </source>
</evidence>
<keyword evidence="6" id="KW-0812">Transmembrane</keyword>
<evidence type="ECO:0000313" key="15">
    <source>
        <dbReference type="Proteomes" id="UP000814176"/>
    </source>
</evidence>
<dbReference type="InterPro" id="IPR017972">
    <property type="entry name" value="Cyt_P450_CS"/>
</dbReference>
<comment type="caution">
    <text evidence="14">The sequence shown here is derived from an EMBL/GenBank/DDBJ whole genome shotgun (WGS) entry which is preliminary data.</text>
</comment>
<dbReference type="RefSeq" id="XP_047777141.1">
    <property type="nucleotide sequence ID" value="XM_047928352.1"/>
</dbReference>
<evidence type="ECO:0000256" key="5">
    <source>
        <dbReference type="ARBA" id="ARBA00022617"/>
    </source>
</evidence>
<keyword evidence="12" id="KW-0472">Membrane</keyword>
<evidence type="ECO:0000256" key="13">
    <source>
        <dbReference type="RuleBase" id="RU000461"/>
    </source>
</evidence>
<organism evidence="14 15">
    <name type="scientific">Rhodofomes roseus</name>
    <dbReference type="NCBI Taxonomy" id="34475"/>
    <lineage>
        <taxon>Eukaryota</taxon>
        <taxon>Fungi</taxon>
        <taxon>Dikarya</taxon>
        <taxon>Basidiomycota</taxon>
        <taxon>Agaricomycotina</taxon>
        <taxon>Agaricomycetes</taxon>
        <taxon>Polyporales</taxon>
        <taxon>Rhodofomes</taxon>
    </lineage>
</organism>
<dbReference type="EMBL" id="JADCUA010000015">
    <property type="protein sequence ID" value="KAH9834610.1"/>
    <property type="molecule type" value="Genomic_DNA"/>
</dbReference>
<evidence type="ECO:0000256" key="6">
    <source>
        <dbReference type="ARBA" id="ARBA00022692"/>
    </source>
</evidence>
<evidence type="ECO:0000256" key="4">
    <source>
        <dbReference type="ARBA" id="ARBA00010617"/>
    </source>
</evidence>
<dbReference type="PANTHER" id="PTHR46300">
    <property type="entry name" value="P450, PUTATIVE (EUROFUNG)-RELATED-RELATED"/>
    <property type="match status" value="1"/>
</dbReference>
<dbReference type="InterPro" id="IPR001128">
    <property type="entry name" value="Cyt_P450"/>
</dbReference>
<keyword evidence="15" id="KW-1185">Reference proteome</keyword>
<dbReference type="PROSITE" id="PS00086">
    <property type="entry name" value="CYTOCHROME_P450"/>
    <property type="match status" value="1"/>
</dbReference>